<sequence>MTAGDQTTRVGALEVVSGLSAYRAAEEAMRRRTRESMKMGENDLSALRFLLKAQQDGRVVTPGMLAEHLRMKSASVTVMLDRLTRSGHLTRSPHPTDRRSLAVVATPGSDDEVRHTLGEMHRRMMAVASSLGPHEAEVVRSFFVRLSEVANREAPRRD</sequence>
<dbReference type="RefSeq" id="WP_259480973.1">
    <property type="nucleotide sequence ID" value="NZ_BAAAQY010000007.1"/>
</dbReference>
<dbReference type="PANTHER" id="PTHR33164:SF43">
    <property type="entry name" value="HTH-TYPE TRANSCRIPTIONAL REPRESSOR YETL"/>
    <property type="match status" value="1"/>
</dbReference>
<proteinExistence type="predicted"/>
<feature type="domain" description="HTH marR-type" evidence="1">
    <location>
        <begin position="1"/>
        <end position="148"/>
    </location>
</feature>
<dbReference type="PANTHER" id="PTHR33164">
    <property type="entry name" value="TRANSCRIPTIONAL REGULATOR, MARR FAMILY"/>
    <property type="match status" value="1"/>
</dbReference>
<reference evidence="3" key="1">
    <citation type="journal article" date="2019" name="Int. J. Syst. Evol. Microbiol.">
        <title>The Global Catalogue of Microorganisms (GCM) 10K type strain sequencing project: providing services to taxonomists for standard genome sequencing and annotation.</title>
        <authorList>
            <consortium name="The Broad Institute Genomics Platform"/>
            <consortium name="The Broad Institute Genome Sequencing Center for Infectious Disease"/>
            <person name="Wu L."/>
            <person name="Ma J."/>
        </authorList>
    </citation>
    <scope>NUCLEOTIDE SEQUENCE [LARGE SCALE GENOMIC DNA]</scope>
    <source>
        <strain evidence="3">JCM 16117</strain>
    </source>
</reference>
<dbReference type="InterPro" id="IPR036390">
    <property type="entry name" value="WH_DNA-bd_sf"/>
</dbReference>
<dbReference type="InterPro" id="IPR039422">
    <property type="entry name" value="MarR/SlyA-like"/>
</dbReference>
<dbReference type="Pfam" id="PF01047">
    <property type="entry name" value="MarR"/>
    <property type="match status" value="1"/>
</dbReference>
<evidence type="ECO:0000313" key="3">
    <source>
        <dbReference type="Proteomes" id="UP001500929"/>
    </source>
</evidence>
<comment type="caution">
    <text evidence="2">The sequence shown here is derived from an EMBL/GenBank/DDBJ whole genome shotgun (WGS) entry which is preliminary data.</text>
</comment>
<evidence type="ECO:0000313" key="2">
    <source>
        <dbReference type="EMBL" id="GAA2239526.1"/>
    </source>
</evidence>
<accession>A0ABP5QM22</accession>
<dbReference type="InterPro" id="IPR000835">
    <property type="entry name" value="HTH_MarR-typ"/>
</dbReference>
<dbReference type="EMBL" id="BAAAQY010000007">
    <property type="protein sequence ID" value="GAA2239526.1"/>
    <property type="molecule type" value="Genomic_DNA"/>
</dbReference>
<dbReference type="SUPFAM" id="SSF46785">
    <property type="entry name" value="Winged helix' DNA-binding domain"/>
    <property type="match status" value="1"/>
</dbReference>
<evidence type="ECO:0000259" key="1">
    <source>
        <dbReference type="PROSITE" id="PS50995"/>
    </source>
</evidence>
<gene>
    <name evidence="2" type="ORF">GCM10009851_26040</name>
</gene>
<dbReference type="SMART" id="SM00347">
    <property type="entry name" value="HTH_MARR"/>
    <property type="match status" value="1"/>
</dbReference>
<name>A0ABP5QM22_9MICO</name>
<dbReference type="Proteomes" id="UP001500929">
    <property type="component" value="Unassembled WGS sequence"/>
</dbReference>
<organism evidence="2 3">
    <name type="scientific">Herbiconiux moechotypicola</name>
    <dbReference type="NCBI Taxonomy" id="637393"/>
    <lineage>
        <taxon>Bacteria</taxon>
        <taxon>Bacillati</taxon>
        <taxon>Actinomycetota</taxon>
        <taxon>Actinomycetes</taxon>
        <taxon>Micrococcales</taxon>
        <taxon>Microbacteriaceae</taxon>
        <taxon>Herbiconiux</taxon>
    </lineage>
</organism>
<dbReference type="Gene3D" id="1.10.10.10">
    <property type="entry name" value="Winged helix-like DNA-binding domain superfamily/Winged helix DNA-binding domain"/>
    <property type="match status" value="1"/>
</dbReference>
<protein>
    <recommendedName>
        <fullName evidence="1">HTH marR-type domain-containing protein</fullName>
    </recommendedName>
</protein>
<dbReference type="InterPro" id="IPR036388">
    <property type="entry name" value="WH-like_DNA-bd_sf"/>
</dbReference>
<keyword evidence="3" id="KW-1185">Reference proteome</keyword>
<dbReference type="PROSITE" id="PS50995">
    <property type="entry name" value="HTH_MARR_2"/>
    <property type="match status" value="1"/>
</dbReference>